<evidence type="ECO:0000256" key="7">
    <source>
        <dbReference type="ARBA" id="ARBA00022840"/>
    </source>
</evidence>
<dbReference type="Pfam" id="PF00270">
    <property type="entry name" value="DEAD"/>
    <property type="match status" value="1"/>
</dbReference>
<protein>
    <submittedName>
        <fullName evidence="15">ATP-dependent helicase</fullName>
    </submittedName>
</protein>
<dbReference type="PROSITE" id="PS51193">
    <property type="entry name" value="HELICASE_ATP_BIND_2"/>
    <property type="match status" value="1"/>
</dbReference>
<accession>A0A1D8GJL4</accession>
<dbReference type="InterPro" id="IPR045028">
    <property type="entry name" value="DinG/Rad3-like"/>
</dbReference>
<dbReference type="InterPro" id="IPR014013">
    <property type="entry name" value="Helic_SF1/SF2_ATP-bd_DinG/Rad3"/>
</dbReference>
<dbReference type="SMART" id="SM00488">
    <property type="entry name" value="DEXDc2"/>
    <property type="match status" value="1"/>
</dbReference>
<evidence type="ECO:0000256" key="9">
    <source>
        <dbReference type="ARBA" id="ARBA00023014"/>
    </source>
</evidence>
<evidence type="ECO:0000313" key="16">
    <source>
        <dbReference type="Proteomes" id="UP000095743"/>
    </source>
</evidence>
<keyword evidence="2" id="KW-0479">Metal-binding</keyword>
<dbReference type="GO" id="GO:0051539">
    <property type="term" value="F:4 iron, 4 sulfur cluster binding"/>
    <property type="evidence" value="ECO:0007669"/>
    <property type="project" value="UniProtKB-KW"/>
</dbReference>
<evidence type="ECO:0000256" key="11">
    <source>
        <dbReference type="ARBA" id="ARBA00023204"/>
    </source>
</evidence>
<evidence type="ECO:0000256" key="6">
    <source>
        <dbReference type="ARBA" id="ARBA00022806"/>
    </source>
</evidence>
<dbReference type="Gene3D" id="3.90.320.10">
    <property type="match status" value="1"/>
</dbReference>
<dbReference type="RefSeq" id="WP_069978581.1">
    <property type="nucleotide sequence ID" value="NZ_CP017269.1"/>
</dbReference>
<dbReference type="AlphaFoldDB" id="A0A1D8GJL4"/>
<dbReference type="InterPro" id="IPR027417">
    <property type="entry name" value="P-loop_NTPase"/>
</dbReference>
<dbReference type="InterPro" id="IPR006555">
    <property type="entry name" value="ATP-dep_Helicase_C"/>
</dbReference>
<keyword evidence="11" id="KW-0234">DNA repair</keyword>
<reference evidence="15 16" key="1">
    <citation type="submission" date="2016-09" db="EMBL/GenBank/DDBJ databases">
        <title>Genomic analysis reveals versatility of anaerobic energy metabolism of Geosporobacter ferrireducens IRF9 of phylum Firmicutes.</title>
        <authorList>
            <person name="Kim S.-J."/>
        </authorList>
    </citation>
    <scope>NUCLEOTIDE SEQUENCE [LARGE SCALE GENOMIC DNA]</scope>
    <source>
        <strain evidence="15 16">IRF9</strain>
    </source>
</reference>
<dbReference type="GO" id="GO:0006281">
    <property type="term" value="P:DNA repair"/>
    <property type="evidence" value="ECO:0007669"/>
    <property type="project" value="UniProtKB-KW"/>
</dbReference>
<keyword evidence="16" id="KW-1185">Reference proteome</keyword>
<dbReference type="GO" id="GO:0043139">
    <property type="term" value="F:5'-3' DNA helicase activity"/>
    <property type="evidence" value="ECO:0007669"/>
    <property type="project" value="UniProtKB-EC"/>
</dbReference>
<keyword evidence="6 15" id="KW-0347">Helicase</keyword>
<keyword evidence="9" id="KW-0411">Iron-sulfur</keyword>
<sequence>MEQKQEIILSVRNLVELVLRAGNLDSRFMGSSRAVEGTKAHQKLQKSYKENYIPEVALKHTLQYEEIILTLQGRADGIFLEADGPVIDEIKTTMRPLEELDGENLLHWAQAKCYGYIYSMQNQLDEISVQLTYYQLDTEEIKRFRKAFHIQELEVFLYELLKGYISWANWTRSWEIKRNQSIQQMEFPFGQYRKGQRNLAVAVYKSIKEGKQLFAQAPTGTGKTISTLFPTVKALGERYASKIFYLTAKTITRSVAEEAFERMQKKGLDCKTLTLTAKEKICFEKGAKCVPEECSYAKGHFDRVNAAIEDILKNENALTREIIEIYGQKHRVCPFEFSLDLALWADCVICDYNYVFDPRVYLKRFFQEQNEDYIFLIDEAHNLVDRSREMFSAALNKKEILHLKKMMKEKEPKLFKSLNQLNAYMIQMRKQWEEKGILVMTEEPKEIYPMLRKFMTQADEWLQKNEKTSGYEELLDFYFEAAAFLRIAELYDERYVTYVEKEVGDLKLKLFCLDPSKLLKEALARGKAAVLFSATLSPMDYFVEILGGDEATRKLLLPSPFEREKLCLMIAGDVSTKYRDREKSYTSIAQYIYETVCGKKGNYMVYFPSYKYMQEVAAIFQEQYPHMTVIVQQNGMSEEERKAFLENFQPGRSDALIGFAVMGGIFSEGVDLTGERLIGAIIVGVGLPQICLETDIIREYFQKKNQQGFEFAYMYPGMNKVLQAAGRVIRTEEDQGVILLIDERFTTSRYQQIFPMEWRNCLRIKALARLKKALEEFWPEKTV</sequence>
<evidence type="ECO:0000256" key="1">
    <source>
        <dbReference type="ARBA" id="ARBA00022485"/>
    </source>
</evidence>
<evidence type="ECO:0000256" key="5">
    <source>
        <dbReference type="ARBA" id="ARBA00022801"/>
    </source>
</evidence>
<dbReference type="STRING" id="1424294.Gferi_17035"/>
<evidence type="ECO:0000256" key="3">
    <source>
        <dbReference type="ARBA" id="ARBA00022741"/>
    </source>
</evidence>
<dbReference type="GO" id="GO:0003677">
    <property type="term" value="F:DNA binding"/>
    <property type="evidence" value="ECO:0007669"/>
    <property type="project" value="UniProtKB-KW"/>
</dbReference>
<dbReference type="Proteomes" id="UP000095743">
    <property type="component" value="Chromosome"/>
</dbReference>
<dbReference type="GO" id="GO:0016818">
    <property type="term" value="F:hydrolase activity, acting on acid anhydrides, in phosphorus-containing anhydrides"/>
    <property type="evidence" value="ECO:0007669"/>
    <property type="project" value="InterPro"/>
</dbReference>
<evidence type="ECO:0000256" key="8">
    <source>
        <dbReference type="ARBA" id="ARBA00023004"/>
    </source>
</evidence>
<evidence type="ECO:0000256" key="2">
    <source>
        <dbReference type="ARBA" id="ARBA00022723"/>
    </source>
</evidence>
<evidence type="ECO:0000256" key="12">
    <source>
        <dbReference type="ARBA" id="ARBA00023235"/>
    </source>
</evidence>
<dbReference type="EMBL" id="CP017269">
    <property type="protein sequence ID" value="AOT71105.1"/>
    <property type="molecule type" value="Genomic_DNA"/>
</dbReference>
<dbReference type="InterPro" id="IPR042493">
    <property type="entry name" value="XPD_DNA_FeS"/>
</dbReference>
<name>A0A1D8GJL4_9FIRM</name>
<evidence type="ECO:0000259" key="14">
    <source>
        <dbReference type="PROSITE" id="PS51193"/>
    </source>
</evidence>
<organism evidence="15 16">
    <name type="scientific">Geosporobacter ferrireducens</name>
    <dbReference type="NCBI Taxonomy" id="1424294"/>
    <lineage>
        <taxon>Bacteria</taxon>
        <taxon>Bacillati</taxon>
        <taxon>Bacillota</taxon>
        <taxon>Clostridia</taxon>
        <taxon>Peptostreptococcales</taxon>
        <taxon>Thermotaleaceae</taxon>
        <taxon>Geosporobacter</taxon>
    </lineage>
</organism>
<evidence type="ECO:0000256" key="10">
    <source>
        <dbReference type="ARBA" id="ARBA00023125"/>
    </source>
</evidence>
<dbReference type="Gene3D" id="1.10.30.20">
    <property type="entry name" value="Bacterial XPD DNA helicase, FeS cluster domain"/>
    <property type="match status" value="1"/>
</dbReference>
<keyword evidence="3" id="KW-0547">Nucleotide-binding</keyword>
<dbReference type="InterPro" id="IPR011604">
    <property type="entry name" value="PDDEXK-like_dom_sf"/>
</dbReference>
<dbReference type="InterPro" id="IPR010614">
    <property type="entry name" value="RAD3-like_helicase_DEAD"/>
</dbReference>
<keyword evidence="1" id="KW-0004">4Fe-4S</keyword>
<evidence type="ECO:0000256" key="13">
    <source>
        <dbReference type="ARBA" id="ARBA00038058"/>
    </source>
</evidence>
<dbReference type="SUPFAM" id="SSF52540">
    <property type="entry name" value="P-loop containing nucleoside triphosphate hydrolases"/>
    <property type="match status" value="1"/>
</dbReference>
<dbReference type="SMART" id="SM00491">
    <property type="entry name" value="HELICc2"/>
    <property type="match status" value="1"/>
</dbReference>
<dbReference type="InterPro" id="IPR006554">
    <property type="entry name" value="Helicase-like_DEXD_c2"/>
</dbReference>
<proteinExistence type="inferred from homology"/>
<evidence type="ECO:0000313" key="15">
    <source>
        <dbReference type="EMBL" id="AOT71105.1"/>
    </source>
</evidence>
<dbReference type="PANTHER" id="PTHR11472:SF34">
    <property type="entry name" value="REGULATOR OF TELOMERE ELONGATION HELICASE 1"/>
    <property type="match status" value="1"/>
</dbReference>
<keyword evidence="4" id="KW-0227">DNA damage</keyword>
<evidence type="ECO:0000256" key="4">
    <source>
        <dbReference type="ARBA" id="ARBA00022763"/>
    </source>
</evidence>
<keyword evidence="10" id="KW-0238">DNA-binding</keyword>
<dbReference type="Gene3D" id="1.10.275.40">
    <property type="match status" value="1"/>
</dbReference>
<feature type="domain" description="Helicase ATP-binding" evidence="14">
    <location>
        <begin position="182"/>
        <end position="442"/>
    </location>
</feature>
<keyword evidence="5" id="KW-0378">Hydrolase</keyword>
<comment type="similarity">
    <text evidence="13">Belongs to the helicase family. DinG subfamily.</text>
</comment>
<dbReference type="Pfam" id="PF06733">
    <property type="entry name" value="DEAD_2"/>
    <property type="match status" value="1"/>
</dbReference>
<dbReference type="OrthoDB" id="9765586at2"/>
<keyword evidence="12" id="KW-0413">Isomerase</keyword>
<dbReference type="PANTHER" id="PTHR11472">
    <property type="entry name" value="DNA REPAIR DEAD HELICASE RAD3/XP-D SUBFAMILY MEMBER"/>
    <property type="match status" value="1"/>
</dbReference>
<dbReference type="GO" id="GO:0046872">
    <property type="term" value="F:metal ion binding"/>
    <property type="evidence" value="ECO:0007669"/>
    <property type="project" value="UniProtKB-KW"/>
</dbReference>
<dbReference type="Pfam" id="PF13307">
    <property type="entry name" value="Helicase_C_2"/>
    <property type="match status" value="1"/>
</dbReference>
<dbReference type="Gene3D" id="3.40.50.300">
    <property type="entry name" value="P-loop containing nucleotide triphosphate hydrolases"/>
    <property type="match status" value="2"/>
</dbReference>
<keyword evidence="8" id="KW-0408">Iron</keyword>
<dbReference type="KEGG" id="gfe:Gferi_17035"/>
<keyword evidence="7" id="KW-0067">ATP-binding</keyword>
<dbReference type="InterPro" id="IPR011545">
    <property type="entry name" value="DEAD/DEAH_box_helicase_dom"/>
</dbReference>
<gene>
    <name evidence="15" type="ORF">Gferi_17035</name>
</gene>
<dbReference type="GO" id="GO:0005524">
    <property type="term" value="F:ATP binding"/>
    <property type="evidence" value="ECO:0007669"/>
    <property type="project" value="UniProtKB-KW"/>
</dbReference>